<evidence type="ECO:0000256" key="11">
    <source>
        <dbReference type="SAM" id="SignalP"/>
    </source>
</evidence>
<dbReference type="PANTHER" id="PTHR34688">
    <property type="entry name" value="CYTOCHROME C6, CHLOROPLASTIC"/>
    <property type="match status" value="1"/>
</dbReference>
<evidence type="ECO:0000313" key="13">
    <source>
        <dbReference type="EMBL" id="PYE02756.1"/>
    </source>
</evidence>
<dbReference type="GO" id="GO:0031979">
    <property type="term" value="C:plasma membrane-derived thylakoid lumen"/>
    <property type="evidence" value="ECO:0007669"/>
    <property type="project" value="UniProtKB-SubCell"/>
</dbReference>
<evidence type="ECO:0000256" key="7">
    <source>
        <dbReference type="ARBA" id="ARBA00022982"/>
    </source>
</evidence>
<dbReference type="SUPFAM" id="SSF46626">
    <property type="entry name" value="Cytochrome c"/>
    <property type="match status" value="1"/>
</dbReference>
<keyword evidence="4" id="KW-0813">Transport</keyword>
<comment type="function">
    <text evidence="1">Functions as an electron carrier between membrane-bound cytochrome b6-f and photosystem I in oxygenic photosynthesis.</text>
</comment>
<dbReference type="EMBL" id="QJUE01000002">
    <property type="protein sequence ID" value="PYE02756.1"/>
    <property type="molecule type" value="Genomic_DNA"/>
</dbReference>
<organism evidence="13 14">
    <name type="scientific">Prochlorococcus marinus XMU1408</name>
    <dbReference type="NCBI Taxonomy" id="2213228"/>
    <lineage>
        <taxon>Bacteria</taxon>
        <taxon>Bacillati</taxon>
        <taxon>Cyanobacteriota</taxon>
        <taxon>Cyanophyceae</taxon>
        <taxon>Synechococcales</taxon>
        <taxon>Prochlorococcaceae</taxon>
        <taxon>Prochlorococcus</taxon>
    </lineage>
</organism>
<keyword evidence="9" id="KW-0793">Thylakoid</keyword>
<evidence type="ECO:0000256" key="3">
    <source>
        <dbReference type="ARBA" id="ARBA00009650"/>
    </source>
</evidence>
<protein>
    <submittedName>
        <fullName evidence="13">Cytochrome C</fullName>
    </submittedName>
</protein>
<dbReference type="OrthoDB" id="5570429at2"/>
<dbReference type="AlphaFoldDB" id="A0A318R098"/>
<keyword evidence="8 10" id="KW-0408">Iron</keyword>
<evidence type="ECO:0000256" key="8">
    <source>
        <dbReference type="ARBA" id="ARBA00023004"/>
    </source>
</evidence>
<feature type="domain" description="Cytochrome c" evidence="12">
    <location>
        <begin position="29"/>
        <end position="109"/>
    </location>
</feature>
<evidence type="ECO:0000256" key="6">
    <source>
        <dbReference type="ARBA" id="ARBA00022723"/>
    </source>
</evidence>
<evidence type="ECO:0000256" key="2">
    <source>
        <dbReference type="ARBA" id="ARBA00004518"/>
    </source>
</evidence>
<sequence>MKKKLKAFFLISFCCTFFYLSLPNELNAFEADSGEALFKHNCSGCHINGGNIIRRSKNLKISSLKRNGIDNPEAIAKIARQGIGIMSGYEDELEENGDQIVANWILEQAQKAWVQE</sequence>
<evidence type="ECO:0000256" key="9">
    <source>
        <dbReference type="ARBA" id="ARBA00023078"/>
    </source>
</evidence>
<name>A0A318R098_PROMR</name>
<evidence type="ECO:0000256" key="5">
    <source>
        <dbReference type="ARBA" id="ARBA00022617"/>
    </source>
</evidence>
<dbReference type="GO" id="GO:0005506">
    <property type="term" value="F:iron ion binding"/>
    <property type="evidence" value="ECO:0007669"/>
    <property type="project" value="InterPro"/>
</dbReference>
<dbReference type="RefSeq" id="WP_158466252.1">
    <property type="nucleotide sequence ID" value="NZ_QJUE01000002.1"/>
</dbReference>
<evidence type="ECO:0000313" key="14">
    <source>
        <dbReference type="Proteomes" id="UP000247807"/>
    </source>
</evidence>
<reference evidence="13 14" key="1">
    <citation type="journal article" date="2018" name="Appl. Environ. Microbiol.">
        <title>Genome rearrangement shapes Prochlorococcus ecological adaptation.</title>
        <authorList>
            <person name="Yan W."/>
            <person name="Wei S."/>
            <person name="Wang Q."/>
            <person name="Xiao X."/>
            <person name="Zeng Q."/>
            <person name="Jiao N."/>
            <person name="Zhang R."/>
        </authorList>
    </citation>
    <scope>NUCLEOTIDE SEQUENCE [LARGE SCALE GENOMIC DNA]</scope>
    <source>
        <strain evidence="13 14">XMU1408</strain>
    </source>
</reference>
<keyword evidence="5 10" id="KW-0349">Heme</keyword>
<dbReference type="PANTHER" id="PTHR34688:SF2">
    <property type="entry name" value="CYTOCHROME C6, CHLOROPLASTIC"/>
    <property type="match status" value="1"/>
</dbReference>
<comment type="subcellular location">
    <subcellularLocation>
        <location evidence="2">Cellular thylakoid lumen</location>
    </subcellularLocation>
</comment>
<feature type="chain" id="PRO_5016329529" evidence="11">
    <location>
        <begin position="29"/>
        <end position="116"/>
    </location>
</feature>
<keyword evidence="6 10" id="KW-0479">Metal-binding</keyword>
<keyword evidence="7" id="KW-0249">Electron transport</keyword>
<dbReference type="InterPro" id="IPR036909">
    <property type="entry name" value="Cyt_c-like_dom_sf"/>
</dbReference>
<evidence type="ECO:0000259" key="12">
    <source>
        <dbReference type="PROSITE" id="PS51007"/>
    </source>
</evidence>
<evidence type="ECO:0000256" key="4">
    <source>
        <dbReference type="ARBA" id="ARBA00022448"/>
    </source>
</evidence>
<dbReference type="Proteomes" id="UP000247807">
    <property type="component" value="Unassembled WGS sequence"/>
</dbReference>
<dbReference type="Gene3D" id="1.10.760.10">
    <property type="entry name" value="Cytochrome c-like domain"/>
    <property type="match status" value="1"/>
</dbReference>
<gene>
    <name evidence="13" type="ORF">DNJ73_03105</name>
</gene>
<evidence type="ECO:0000256" key="10">
    <source>
        <dbReference type="PROSITE-ProRule" id="PRU00433"/>
    </source>
</evidence>
<dbReference type="Pfam" id="PF13442">
    <property type="entry name" value="Cytochrome_CBB3"/>
    <property type="match status" value="1"/>
</dbReference>
<dbReference type="InterPro" id="IPR023655">
    <property type="entry name" value="Cyt_C6"/>
</dbReference>
<dbReference type="GO" id="GO:0020037">
    <property type="term" value="F:heme binding"/>
    <property type="evidence" value="ECO:0007669"/>
    <property type="project" value="InterPro"/>
</dbReference>
<accession>A0A318R098</accession>
<comment type="similarity">
    <text evidence="3">Belongs to the cytochrome c family. PetJ subfamily.</text>
</comment>
<dbReference type="GO" id="GO:0009055">
    <property type="term" value="F:electron transfer activity"/>
    <property type="evidence" value="ECO:0007669"/>
    <property type="project" value="InterPro"/>
</dbReference>
<comment type="caution">
    <text evidence="13">The sequence shown here is derived from an EMBL/GenBank/DDBJ whole genome shotgun (WGS) entry which is preliminary data.</text>
</comment>
<evidence type="ECO:0000256" key="1">
    <source>
        <dbReference type="ARBA" id="ARBA00002347"/>
    </source>
</evidence>
<dbReference type="PROSITE" id="PS51007">
    <property type="entry name" value="CYTC"/>
    <property type="match status" value="1"/>
</dbReference>
<keyword evidence="11" id="KW-0732">Signal</keyword>
<proteinExistence type="inferred from homology"/>
<feature type="signal peptide" evidence="11">
    <location>
        <begin position="1"/>
        <end position="28"/>
    </location>
</feature>
<dbReference type="InterPro" id="IPR009056">
    <property type="entry name" value="Cyt_c-like_dom"/>
</dbReference>